<dbReference type="EMBL" id="RQVQ01000011">
    <property type="protein sequence ID" value="RRJ91250.1"/>
    <property type="molecule type" value="Genomic_DNA"/>
</dbReference>
<dbReference type="Proteomes" id="UP000275719">
    <property type="component" value="Unassembled WGS sequence"/>
</dbReference>
<dbReference type="InterPro" id="IPR026893">
    <property type="entry name" value="Tyr/Ser_Pase_IphP-type"/>
</dbReference>
<accession>A0A3P3W8D6</accession>
<evidence type="ECO:0000313" key="4">
    <source>
        <dbReference type="Proteomes" id="UP000275719"/>
    </source>
</evidence>
<dbReference type="AlphaFoldDB" id="A0A3P3W8D6"/>
<dbReference type="PROSITE" id="PS50056">
    <property type="entry name" value="TYR_PHOSPHATASE_2"/>
    <property type="match status" value="1"/>
</dbReference>
<protein>
    <submittedName>
        <fullName evidence="3">Tyrosine-protein phosphatase</fullName>
    </submittedName>
</protein>
<organism evidence="3 4">
    <name type="scientific">Paenimyroides tangerinum</name>
    <dbReference type="NCBI Taxonomy" id="2488728"/>
    <lineage>
        <taxon>Bacteria</taxon>
        <taxon>Pseudomonadati</taxon>
        <taxon>Bacteroidota</taxon>
        <taxon>Flavobacteriia</taxon>
        <taxon>Flavobacteriales</taxon>
        <taxon>Flavobacteriaceae</taxon>
        <taxon>Paenimyroides</taxon>
    </lineage>
</organism>
<dbReference type="InterPro" id="IPR000387">
    <property type="entry name" value="Tyr_Pase_dom"/>
</dbReference>
<gene>
    <name evidence="3" type="ORF">EG240_06150</name>
</gene>
<evidence type="ECO:0000259" key="2">
    <source>
        <dbReference type="PROSITE" id="PS50056"/>
    </source>
</evidence>
<dbReference type="PANTHER" id="PTHR31126:SF1">
    <property type="entry name" value="TYROSINE SPECIFIC PROTEIN PHOSPHATASES DOMAIN-CONTAINING PROTEIN"/>
    <property type="match status" value="1"/>
</dbReference>
<comment type="caution">
    <text evidence="3">The sequence shown here is derived from an EMBL/GenBank/DDBJ whole genome shotgun (WGS) entry which is preliminary data.</text>
</comment>
<dbReference type="OrthoDB" id="1188001at2"/>
<dbReference type="GO" id="GO:0004721">
    <property type="term" value="F:phosphoprotein phosphatase activity"/>
    <property type="evidence" value="ECO:0007669"/>
    <property type="project" value="InterPro"/>
</dbReference>
<proteinExistence type="inferred from homology"/>
<feature type="domain" description="Tyrosine specific protein phosphatases" evidence="2">
    <location>
        <begin position="131"/>
        <end position="200"/>
    </location>
</feature>
<dbReference type="Gene3D" id="3.90.190.10">
    <property type="entry name" value="Protein tyrosine phosphatase superfamily"/>
    <property type="match status" value="1"/>
</dbReference>
<keyword evidence="4" id="KW-1185">Reference proteome</keyword>
<dbReference type="SUPFAM" id="SSF52799">
    <property type="entry name" value="(Phosphotyrosine protein) phosphatases II"/>
    <property type="match status" value="1"/>
</dbReference>
<dbReference type="Pfam" id="PF13350">
    <property type="entry name" value="Y_phosphatase3"/>
    <property type="match status" value="1"/>
</dbReference>
<dbReference type="InterPro" id="IPR029021">
    <property type="entry name" value="Prot-tyrosine_phosphatase-like"/>
</dbReference>
<sequence>MTTLENSRILPIKGGFNFRDLGGIPTKEGKTIKRDLLFRTDELSNLQPEDLDLLAKLNIQTVVDFRTDFERAQSVDKVPTTCKNQIHLDILAANMDAFMAEIQKGITDFKPLLMNFYKEMVLSDDAIKEYSNFFKVLQNPENTSIIYHCTAGKDRTGIATALILEALNVDWNEIESDYLMSNEFLKKKYEGYISQNPALADVFLVQPDYLKTAFEAITEKYQNIENYLKTILNVDLELMKKIYTE</sequence>
<comment type="similarity">
    <text evidence="1">Belongs to the protein-tyrosine phosphatase family.</text>
</comment>
<dbReference type="RefSeq" id="WP_125018518.1">
    <property type="nucleotide sequence ID" value="NZ_RQVQ01000011.1"/>
</dbReference>
<dbReference type="PANTHER" id="PTHR31126">
    <property type="entry name" value="TYROSINE-PROTEIN PHOSPHATASE"/>
    <property type="match status" value="1"/>
</dbReference>
<reference evidence="3 4" key="1">
    <citation type="submission" date="2018-11" db="EMBL/GenBank/DDBJ databases">
        <title>Flavobacterium sp. nov., YIM 102701-2 draft genome.</title>
        <authorList>
            <person name="Li G."/>
            <person name="Jiang Y."/>
        </authorList>
    </citation>
    <scope>NUCLEOTIDE SEQUENCE [LARGE SCALE GENOMIC DNA]</scope>
    <source>
        <strain evidence="3 4">YIM 102701-2</strain>
    </source>
</reference>
<evidence type="ECO:0000256" key="1">
    <source>
        <dbReference type="ARBA" id="ARBA00009580"/>
    </source>
</evidence>
<name>A0A3P3W8D6_9FLAO</name>
<evidence type="ECO:0000313" key="3">
    <source>
        <dbReference type="EMBL" id="RRJ91250.1"/>
    </source>
</evidence>